<dbReference type="InterPro" id="IPR003474">
    <property type="entry name" value="Glcn_transporter"/>
</dbReference>
<dbReference type="AlphaFoldDB" id="A0A3E2TKG4"/>
<keyword evidence="5 6" id="KW-0472">Membrane</keyword>
<dbReference type="PANTHER" id="PTHR30354:SF26">
    <property type="entry name" value="TRANSPORTER, PUTATIVE-RELATED"/>
    <property type="match status" value="1"/>
</dbReference>
<dbReference type="RefSeq" id="WP_117519912.1">
    <property type="nucleotide sequence ID" value="NZ_QVEU01000001.1"/>
</dbReference>
<gene>
    <name evidence="8" type="ORF">DXA39_00125</name>
</gene>
<evidence type="ECO:0000256" key="5">
    <source>
        <dbReference type="ARBA" id="ARBA00023136"/>
    </source>
</evidence>
<organism evidence="8 9">
    <name type="scientific">Anaerococcus nagyae</name>
    <dbReference type="NCBI Taxonomy" id="1755241"/>
    <lineage>
        <taxon>Bacteria</taxon>
        <taxon>Bacillati</taxon>
        <taxon>Bacillota</taxon>
        <taxon>Tissierellia</taxon>
        <taxon>Tissierellales</taxon>
        <taxon>Peptoniphilaceae</taxon>
        <taxon>Anaerococcus</taxon>
    </lineage>
</organism>
<dbReference type="EMBL" id="QVEU01000001">
    <property type="protein sequence ID" value="RGB77896.1"/>
    <property type="molecule type" value="Genomic_DNA"/>
</dbReference>
<evidence type="ECO:0000259" key="7">
    <source>
        <dbReference type="Pfam" id="PF03600"/>
    </source>
</evidence>
<feature type="transmembrane region" description="Helical" evidence="6">
    <location>
        <begin position="386"/>
        <end position="413"/>
    </location>
</feature>
<dbReference type="OrthoDB" id="5329450at2"/>
<feature type="transmembrane region" description="Helical" evidence="6">
    <location>
        <begin position="29"/>
        <end position="50"/>
    </location>
</feature>
<keyword evidence="3 6" id="KW-0812">Transmembrane</keyword>
<feature type="domain" description="Citrate transporter-like" evidence="7">
    <location>
        <begin position="14"/>
        <end position="391"/>
    </location>
</feature>
<feature type="transmembrane region" description="Helical" evidence="6">
    <location>
        <begin position="139"/>
        <end position="158"/>
    </location>
</feature>
<accession>A0A3E2TKG4</accession>
<evidence type="ECO:0000313" key="9">
    <source>
        <dbReference type="Proteomes" id="UP000261011"/>
    </source>
</evidence>
<dbReference type="InterPro" id="IPR004680">
    <property type="entry name" value="Cit_transptr-like_dom"/>
</dbReference>
<dbReference type="NCBIfam" id="TIGR00784">
    <property type="entry name" value="citMHS"/>
    <property type="match status" value="1"/>
</dbReference>
<dbReference type="PANTHER" id="PTHR30354">
    <property type="entry name" value="GNT FAMILY GLUCONATE TRANSPORTER"/>
    <property type="match status" value="1"/>
</dbReference>
<protein>
    <submittedName>
        <fullName evidence="8">TRAP transporter large permease subunit</fullName>
    </submittedName>
</protein>
<comment type="caution">
    <text evidence="8">The sequence shown here is derived from an EMBL/GenBank/DDBJ whole genome shotgun (WGS) entry which is preliminary data.</text>
</comment>
<evidence type="ECO:0000256" key="4">
    <source>
        <dbReference type="ARBA" id="ARBA00022989"/>
    </source>
</evidence>
<dbReference type="Pfam" id="PF03600">
    <property type="entry name" value="CitMHS"/>
    <property type="match status" value="1"/>
</dbReference>
<dbReference type="Proteomes" id="UP000261011">
    <property type="component" value="Unassembled WGS sequence"/>
</dbReference>
<dbReference type="GO" id="GO:0005886">
    <property type="term" value="C:plasma membrane"/>
    <property type="evidence" value="ECO:0007669"/>
    <property type="project" value="TreeGrafter"/>
</dbReference>
<name>A0A3E2TKG4_9FIRM</name>
<evidence type="ECO:0000256" key="3">
    <source>
        <dbReference type="ARBA" id="ARBA00022692"/>
    </source>
</evidence>
<feature type="transmembrane region" description="Helical" evidence="6">
    <location>
        <begin position="269"/>
        <end position="287"/>
    </location>
</feature>
<keyword evidence="2" id="KW-0813">Transport</keyword>
<feature type="transmembrane region" description="Helical" evidence="6">
    <location>
        <begin position="62"/>
        <end position="83"/>
    </location>
</feature>
<feature type="transmembrane region" description="Helical" evidence="6">
    <location>
        <begin position="178"/>
        <end position="198"/>
    </location>
</feature>
<evidence type="ECO:0000256" key="2">
    <source>
        <dbReference type="ARBA" id="ARBA00022448"/>
    </source>
</evidence>
<dbReference type="GO" id="GO:0015137">
    <property type="term" value="F:citrate transmembrane transporter activity"/>
    <property type="evidence" value="ECO:0007669"/>
    <property type="project" value="InterPro"/>
</dbReference>
<feature type="transmembrane region" description="Helical" evidence="6">
    <location>
        <begin position="425"/>
        <end position="448"/>
    </location>
</feature>
<proteinExistence type="predicted"/>
<reference evidence="8 9" key="1">
    <citation type="submission" date="2018-08" db="EMBL/GenBank/DDBJ databases">
        <title>A genome reference for cultivated species of the human gut microbiota.</title>
        <authorList>
            <person name="Zou Y."/>
            <person name="Xue W."/>
            <person name="Luo G."/>
        </authorList>
    </citation>
    <scope>NUCLEOTIDE SEQUENCE [LARGE SCALE GENOMIC DNA]</scope>
    <source>
        <strain evidence="8 9">OF01-3</strain>
    </source>
</reference>
<dbReference type="GO" id="GO:0015128">
    <property type="term" value="F:gluconate transmembrane transporter activity"/>
    <property type="evidence" value="ECO:0007669"/>
    <property type="project" value="InterPro"/>
</dbReference>
<keyword evidence="4 6" id="KW-1133">Transmembrane helix</keyword>
<keyword evidence="9" id="KW-1185">Reference proteome</keyword>
<sequence length="449" mass="48124">MLSVMGFIMIALIIILLLKEKMSPVAVMVLIPTVAAFIVGTSIDDLSVYVTDGMDSIKNNAFMFIFSILFFGIMSDVGVFDALVDKLARWAADNPVKITVSTALIAILAHLDGSAAATLLITVPAMLPIYKRMGMRSQTLLTIIAASVGVMNLLPWGGPTVRAATVIKMDPTELWRELIPIQILGVFLALATAIILGIKEKRYAEANFNIANTGEVTKTSNKSEATCIDQNNKSELSPRIKKLLPVNILLTIAIIALLMANSVINLPSYYVFMIGTVLAMVINFPNLKDQNDQIKKNAASALSIVATIMAAGVMVGIMEGTGMLEAMANTLINIIPQSLGKYIHIIFGILGGPLGMITGTDAYFYGILPPLASVGEAFGIKSLYTAIAMVLGKNCILLLSPMVPATWLGLGLFEDEISLKDHIKASFVCCYGISLIMLLFGVLFGIIAV</sequence>
<feature type="transmembrane region" description="Helical" evidence="6">
    <location>
        <begin position="299"/>
        <end position="318"/>
    </location>
</feature>
<feature type="transmembrane region" description="Helical" evidence="6">
    <location>
        <begin position="243"/>
        <end position="263"/>
    </location>
</feature>
<feature type="transmembrane region" description="Helical" evidence="6">
    <location>
        <begin position="103"/>
        <end position="127"/>
    </location>
</feature>
<evidence type="ECO:0000256" key="6">
    <source>
        <dbReference type="SAM" id="Phobius"/>
    </source>
</evidence>
<comment type="subcellular location">
    <subcellularLocation>
        <location evidence="1">Membrane</location>
        <topology evidence="1">Multi-pass membrane protein</topology>
    </subcellularLocation>
</comment>
<evidence type="ECO:0000313" key="8">
    <source>
        <dbReference type="EMBL" id="RGB77896.1"/>
    </source>
</evidence>
<dbReference type="InterPro" id="IPR014738">
    <property type="entry name" value="Citrate_transporter"/>
</dbReference>
<evidence type="ECO:0000256" key="1">
    <source>
        <dbReference type="ARBA" id="ARBA00004141"/>
    </source>
</evidence>